<proteinExistence type="predicted"/>
<sequence>MTLFYICVLGVALFGGPFVKFSIAGIQIFYLVLLFLVVAYIKYLYSHWGVIQLTKINKAIIGFELYALMMIAMSFAGTNKLFASDDLFFEKAYIPRQAYYVFVIPAILLMEDRDNIDYFKNFLNKNYNIIFWIIYIGSMIYSKRFAISVPTELILAGLLLWGNDIRRTKSGLLQTLLILFSPIAVGGEMTNMLIRMIYAFLYFYKNKRNAIKIFGLAFKTMIAGIFILPIMSGLFTNIFDANSWWRLLYWKDELAQLVQSYGLGVGYGTSYATENFVGNLGSVVSGPFAATAEYSTLDKLFITGPHNSYVSIAFRLGIVGIVLFLVMIFDLIEKISEKSNDISRCAIFMLFSSIVLIGVNVGLESPYYLIMFVFSFGFCASEVYSEYE</sequence>
<organism evidence="1 2">
    <name type="scientific">Faecalibacterium prausnitzii</name>
    <dbReference type="NCBI Taxonomy" id="853"/>
    <lineage>
        <taxon>Bacteria</taxon>
        <taxon>Bacillati</taxon>
        <taxon>Bacillota</taxon>
        <taxon>Clostridia</taxon>
        <taxon>Eubacteriales</taxon>
        <taxon>Oscillospiraceae</taxon>
        <taxon>Faecalibacterium</taxon>
    </lineage>
</organism>
<gene>
    <name evidence="1" type="ORF">ERS852582_02624</name>
</gene>
<name>A0A173V7M9_9FIRM</name>
<dbReference type="EMBL" id="CYXN01000037">
    <property type="protein sequence ID" value="CUN22760.1"/>
    <property type="molecule type" value="Genomic_DNA"/>
</dbReference>
<accession>A0A173V7M9</accession>
<dbReference type="RefSeq" id="WP_055186914.1">
    <property type="nucleotide sequence ID" value="NZ_CYXN01000037.1"/>
</dbReference>
<dbReference type="GO" id="GO:0016020">
    <property type="term" value="C:membrane"/>
    <property type="evidence" value="ECO:0007669"/>
    <property type="project" value="UniProtKB-SubCell"/>
</dbReference>
<evidence type="ECO:0008006" key="3">
    <source>
        <dbReference type="Google" id="ProtNLM"/>
    </source>
</evidence>
<protein>
    <recommendedName>
        <fullName evidence="3">O-antigen ligase domain-containing protein</fullName>
    </recommendedName>
</protein>
<evidence type="ECO:0000313" key="2">
    <source>
        <dbReference type="Proteomes" id="UP000095649"/>
    </source>
</evidence>
<dbReference type="OrthoDB" id="4391260at2"/>
<dbReference type="AlphaFoldDB" id="A0A173V7M9"/>
<evidence type="ECO:0000313" key="1">
    <source>
        <dbReference type="EMBL" id="CUN22760.1"/>
    </source>
</evidence>
<reference evidence="1 2" key="1">
    <citation type="submission" date="2015-09" db="EMBL/GenBank/DDBJ databases">
        <authorList>
            <consortium name="Pathogen Informatics"/>
        </authorList>
    </citation>
    <scope>NUCLEOTIDE SEQUENCE [LARGE SCALE GENOMIC DNA]</scope>
    <source>
        <strain evidence="1 2">2789STDY5834970</strain>
    </source>
</reference>
<dbReference type="Proteomes" id="UP000095649">
    <property type="component" value="Unassembled WGS sequence"/>
</dbReference>